<dbReference type="EMBL" id="MNBE01000228">
    <property type="protein sequence ID" value="OKP12404.1"/>
    <property type="molecule type" value="Genomic_DNA"/>
</dbReference>
<evidence type="ECO:0000313" key="6">
    <source>
        <dbReference type="Proteomes" id="UP000186955"/>
    </source>
</evidence>
<organism evidence="5 6">
    <name type="scientific">Penicillium subrubescens</name>
    <dbReference type="NCBI Taxonomy" id="1316194"/>
    <lineage>
        <taxon>Eukaryota</taxon>
        <taxon>Fungi</taxon>
        <taxon>Dikarya</taxon>
        <taxon>Ascomycota</taxon>
        <taxon>Pezizomycotina</taxon>
        <taxon>Eurotiomycetes</taxon>
        <taxon>Eurotiomycetidae</taxon>
        <taxon>Eurotiales</taxon>
        <taxon>Aspergillaceae</taxon>
        <taxon>Penicillium</taxon>
    </lineage>
</organism>
<keyword evidence="1" id="KW-0862">Zinc</keyword>
<name>A0A1Q5UIV3_9EURO</name>
<dbReference type="InterPro" id="IPR052073">
    <property type="entry name" value="Amide_Lactam_Regulators"/>
</dbReference>
<dbReference type="GO" id="GO:0003677">
    <property type="term" value="F:DNA binding"/>
    <property type="evidence" value="ECO:0007669"/>
    <property type="project" value="UniProtKB-KW"/>
</dbReference>
<keyword evidence="4" id="KW-0804">Transcription</keyword>
<evidence type="ECO:0000256" key="1">
    <source>
        <dbReference type="ARBA" id="ARBA00022833"/>
    </source>
</evidence>
<sequence>MAQEIIRMTGAAEAPPRILFNASADLYFDHVFYRIPVFDRADVDVETPHIAIQQAICMIGAMMRYPKGPNILEDNDMYYFKTKTLMHNSFAQDPITNLKVLALLSTRNVVGPTLDKLASASLGRPTALKENEFDVQPVTLEDFEIANIQALLFIERTKLALILGRILDLRSRPSDLADNQVRILAQKPRLESFLTFWPQQKDIYYSLRNWVDTLPLEARLFDGDKQRPYHHGIHELYILYFATIITFLYSFNDSDINSVPNIISLVASSCMVRLYHELDIRDDVNYLLTVHMWLFMLAAMPQLLYNAAEGLSEADRRACSDALDKLVSALGQFMIKIPGAETMLNTINRLRAQDHPVHPASTSREWRKHNLNGELHSVLAFRDLFPFPLSLSPRLELLDQLGDMRSVASPPPDINEDLGWILEEFADISTFTGWPSMLS</sequence>
<evidence type="ECO:0000313" key="5">
    <source>
        <dbReference type="EMBL" id="OKP12404.1"/>
    </source>
</evidence>
<comment type="caution">
    <text evidence="5">The sequence shown here is derived from an EMBL/GenBank/DDBJ whole genome shotgun (WGS) entry which is preliminary data.</text>
</comment>
<gene>
    <name evidence="5" type="ORF">PENSUB_2140</name>
</gene>
<evidence type="ECO:0000256" key="2">
    <source>
        <dbReference type="ARBA" id="ARBA00023015"/>
    </source>
</evidence>
<evidence type="ECO:0008006" key="7">
    <source>
        <dbReference type="Google" id="ProtNLM"/>
    </source>
</evidence>
<keyword evidence="3" id="KW-0238">DNA-binding</keyword>
<dbReference type="Proteomes" id="UP000186955">
    <property type="component" value="Unassembled WGS sequence"/>
</dbReference>
<evidence type="ECO:0000256" key="3">
    <source>
        <dbReference type="ARBA" id="ARBA00023125"/>
    </source>
</evidence>
<dbReference type="CDD" id="cd12148">
    <property type="entry name" value="fungal_TF_MHR"/>
    <property type="match status" value="1"/>
</dbReference>
<protein>
    <recommendedName>
        <fullName evidence="7">Transcription factor domain-containing protein</fullName>
    </recommendedName>
</protein>
<keyword evidence="6" id="KW-1185">Reference proteome</keyword>
<dbReference type="AlphaFoldDB" id="A0A1Q5UIV3"/>
<dbReference type="PANTHER" id="PTHR47171">
    <property type="entry name" value="FARA-RELATED"/>
    <property type="match status" value="1"/>
</dbReference>
<dbReference type="PANTHER" id="PTHR47171:SF3">
    <property type="entry name" value="FARA-RELATED"/>
    <property type="match status" value="1"/>
</dbReference>
<reference evidence="5 6" key="1">
    <citation type="submission" date="2016-10" db="EMBL/GenBank/DDBJ databases">
        <title>Genome sequence of the ascomycete fungus Penicillium subrubescens.</title>
        <authorList>
            <person name="De Vries R.P."/>
            <person name="Peng M."/>
            <person name="Dilokpimol A."/>
            <person name="Hilden K."/>
            <person name="Makela M.R."/>
            <person name="Grigoriev I."/>
            <person name="Riley R."/>
            <person name="Granchi Z."/>
        </authorList>
    </citation>
    <scope>NUCLEOTIDE SEQUENCE [LARGE SCALE GENOMIC DNA]</scope>
    <source>
        <strain evidence="5 6">CBS 132785</strain>
    </source>
</reference>
<proteinExistence type="predicted"/>
<dbReference type="STRING" id="1316194.A0A1Q5UIV3"/>
<evidence type="ECO:0000256" key="4">
    <source>
        <dbReference type="ARBA" id="ARBA00023163"/>
    </source>
</evidence>
<accession>A0A1Q5UIV3</accession>
<keyword evidence="2" id="KW-0805">Transcription regulation</keyword>